<dbReference type="PIRSF" id="PIRSF029958">
    <property type="entry name" value="Necrosis-inducing_protein"/>
    <property type="match status" value="1"/>
</dbReference>
<organism evidence="1 2">
    <name type="scientific">Vibrio genomosp. F10</name>
    <dbReference type="NCBI Taxonomy" id="723171"/>
    <lineage>
        <taxon>Bacteria</taxon>
        <taxon>Pseudomonadati</taxon>
        <taxon>Pseudomonadota</taxon>
        <taxon>Gammaproteobacteria</taxon>
        <taxon>Vibrionales</taxon>
        <taxon>Vibrionaceae</taxon>
        <taxon>Vibrio</taxon>
    </lineage>
</organism>
<protein>
    <submittedName>
        <fullName evidence="1">Sugar-binding protein</fullName>
    </submittedName>
</protein>
<reference evidence="2" key="1">
    <citation type="submission" date="2016-06" db="EMBL/GenBank/DDBJ databases">
        <authorList>
            <person name="Hehemann J.-H."/>
            <person name="Arevalo P."/>
            <person name="Datta M.S."/>
            <person name="Polz M.F."/>
        </authorList>
    </citation>
    <scope>NUCLEOTIDE SEQUENCE [LARGE SCALE GENOMIC DNA]</scope>
    <source>
        <strain evidence="2">9CSC122</strain>
    </source>
</reference>
<comment type="caution">
    <text evidence="1">The sequence shown here is derived from an EMBL/GenBank/DDBJ whole genome shotgun (WGS) entry which is preliminary data.</text>
</comment>
<dbReference type="PANTHER" id="PTHR33657">
    <property type="entry name" value="DOMAIN PROTEIN, PUTATIVE (AFU_ORTHOLOGUE AFUA_5G00600)-RELATED"/>
    <property type="match status" value="1"/>
</dbReference>
<dbReference type="Pfam" id="PF05630">
    <property type="entry name" value="NPP1"/>
    <property type="match status" value="1"/>
</dbReference>
<accession>A0A1B9R1E7</accession>
<dbReference type="EMBL" id="MAJZ01000320">
    <property type="protein sequence ID" value="OCH78022.1"/>
    <property type="molecule type" value="Genomic_DNA"/>
</dbReference>
<name>A0A1B9R1E7_9VIBR</name>
<keyword evidence="2" id="KW-1185">Reference proteome</keyword>
<dbReference type="PANTHER" id="PTHR33657:SF6">
    <property type="entry name" value="SECRETED PROTEIN"/>
    <property type="match status" value="1"/>
</dbReference>
<evidence type="ECO:0000313" key="1">
    <source>
        <dbReference type="EMBL" id="OCH78022.1"/>
    </source>
</evidence>
<proteinExistence type="predicted"/>
<dbReference type="InterPro" id="IPR008701">
    <property type="entry name" value="NPP1"/>
</dbReference>
<dbReference type="Proteomes" id="UP000093173">
    <property type="component" value="Unassembled WGS sequence"/>
</dbReference>
<dbReference type="RefSeq" id="WP_065576496.1">
    <property type="nucleotide sequence ID" value="NZ_JBNGCH010000320.1"/>
</dbReference>
<evidence type="ECO:0000313" key="2">
    <source>
        <dbReference type="Proteomes" id="UP000093173"/>
    </source>
</evidence>
<dbReference type="AlphaFoldDB" id="A0A1B9R1E7"/>
<gene>
    <name evidence="1" type="ORF">A6E14_00985</name>
</gene>
<sequence>MRYTTIGILAITSVAFGVNAEEFPRLDEALPSDITIKGQEPVFDFDVDGCYPVAGISRRGKKNSGLDNSGELNENCRDAGFLKMSNTLHRYACIDRQGNTYCGHFYALYFEKDQALRRFDRIGHRHDWEHVAVWTKNGAVTHGSYSAHGKLKTKPLGQLPMQGDHIKFVYHKEGALTHAFRFAKSIELAENHYRYWVTPTITSWYQLTGEGISNQSMRNKLNSFNYGSATIPLKDSNFRVNVNNARPSGYPAFTQASIEASR</sequence>